<evidence type="ECO:0000313" key="2">
    <source>
        <dbReference type="EMBL" id="MBU2787214.1"/>
    </source>
</evidence>
<reference evidence="2" key="1">
    <citation type="journal article" date="2021" name="ISME J.">
        <title>Genomic evolution of the class Acidithiobacillia: deep-branching Proteobacteria living in extreme acidic conditions.</title>
        <authorList>
            <person name="Moya-Beltran A."/>
            <person name="Beard S."/>
            <person name="Rojas-Villalobos C."/>
            <person name="Issotta F."/>
            <person name="Gallardo Y."/>
            <person name="Ulloa R."/>
            <person name="Giaveno A."/>
            <person name="Degli Esposti M."/>
            <person name="Johnson D.B."/>
            <person name="Quatrini R."/>
        </authorList>
    </citation>
    <scope>NUCLEOTIDE SEQUENCE</scope>
    <source>
        <strain evidence="2">VAN18-1</strain>
    </source>
</reference>
<feature type="region of interest" description="Disordered" evidence="1">
    <location>
        <begin position="1"/>
        <end position="46"/>
    </location>
</feature>
<protein>
    <submittedName>
        <fullName evidence="2">Uncharacterized protein</fullName>
    </submittedName>
</protein>
<comment type="caution">
    <text evidence="2">The sequence shown here is derived from an EMBL/GenBank/DDBJ whole genome shotgun (WGS) entry which is preliminary data.</text>
</comment>
<organism evidence="2 3">
    <name type="scientific">Igneacidithiobacillus copahuensis</name>
    <dbReference type="NCBI Taxonomy" id="2724909"/>
    <lineage>
        <taxon>Bacteria</taxon>
        <taxon>Pseudomonadati</taxon>
        <taxon>Pseudomonadota</taxon>
        <taxon>Acidithiobacillia</taxon>
        <taxon>Acidithiobacillales</taxon>
        <taxon>Acidithiobacillaceae</taxon>
        <taxon>Igneacidithiobacillus</taxon>
    </lineage>
</organism>
<feature type="compositionally biased region" description="Basic and acidic residues" evidence="1">
    <location>
        <begin position="7"/>
        <end position="33"/>
    </location>
</feature>
<keyword evidence="3" id="KW-1185">Reference proteome</keyword>
<name>A0AAE2YN36_9PROT</name>
<evidence type="ECO:0000256" key="1">
    <source>
        <dbReference type="SAM" id="MobiDB-lite"/>
    </source>
</evidence>
<evidence type="ECO:0000313" key="3">
    <source>
        <dbReference type="Proteomes" id="UP001197378"/>
    </source>
</evidence>
<proteinExistence type="predicted"/>
<dbReference type="Proteomes" id="UP001197378">
    <property type="component" value="Unassembled WGS sequence"/>
</dbReference>
<dbReference type="AlphaFoldDB" id="A0AAE2YN36"/>
<sequence>MAQHHVRLQDRHHDQAAQAKEQRDAQRQKEQDRTPTQIRGARVGVG</sequence>
<accession>A0AAE2YN36</accession>
<gene>
    <name evidence="2" type="ORF">HFQ13_03125</name>
</gene>
<dbReference type="EMBL" id="JAAXYO010000037">
    <property type="protein sequence ID" value="MBU2787214.1"/>
    <property type="molecule type" value="Genomic_DNA"/>
</dbReference>